<dbReference type="GO" id="GO:0005524">
    <property type="term" value="F:ATP binding"/>
    <property type="evidence" value="ECO:0007669"/>
    <property type="project" value="UniProtKB-KW"/>
</dbReference>
<gene>
    <name evidence="9" type="primary">IPK1</name>
    <name evidence="9" type="ORF">BGZ70_000729</name>
</gene>
<dbReference type="AlphaFoldDB" id="A0A9P6JC89"/>
<organism evidence="9 10">
    <name type="scientific">Mortierella alpina</name>
    <name type="common">Oleaginous fungus</name>
    <name type="synonym">Mortierella renispora</name>
    <dbReference type="NCBI Taxonomy" id="64518"/>
    <lineage>
        <taxon>Eukaryota</taxon>
        <taxon>Fungi</taxon>
        <taxon>Fungi incertae sedis</taxon>
        <taxon>Mucoromycota</taxon>
        <taxon>Mortierellomycotina</taxon>
        <taxon>Mortierellomycetes</taxon>
        <taxon>Mortierellales</taxon>
        <taxon>Mortierellaceae</taxon>
        <taxon>Mortierella</taxon>
    </lineage>
</organism>
<evidence type="ECO:0000256" key="5">
    <source>
        <dbReference type="ARBA" id="ARBA00022741"/>
    </source>
</evidence>
<dbReference type="InterPro" id="IPR043001">
    <property type="entry name" value="IP5_2-K_N_lobe"/>
</dbReference>
<evidence type="ECO:0000256" key="1">
    <source>
        <dbReference type="ARBA" id="ARBA00001774"/>
    </source>
</evidence>
<comment type="caution">
    <text evidence="9">The sequence shown here is derived from an EMBL/GenBank/DDBJ whole genome shotgun (WGS) entry which is preliminary data.</text>
</comment>
<dbReference type="OrthoDB" id="272370at2759"/>
<comment type="catalytic activity">
    <reaction evidence="1 8">
        <text>1D-myo-inositol 1,3,4,5,6-pentakisphosphate + ATP = 1D-myo-inositol hexakisphosphate + ADP + H(+)</text>
        <dbReference type="Rhea" id="RHEA:20313"/>
        <dbReference type="ChEBI" id="CHEBI:15378"/>
        <dbReference type="ChEBI" id="CHEBI:30616"/>
        <dbReference type="ChEBI" id="CHEBI:57733"/>
        <dbReference type="ChEBI" id="CHEBI:58130"/>
        <dbReference type="ChEBI" id="CHEBI:456216"/>
        <dbReference type="EC" id="2.7.1.158"/>
    </reaction>
</comment>
<proteinExistence type="predicted"/>
<dbReference type="Pfam" id="PF06090">
    <property type="entry name" value="Ins_P5_2-kin"/>
    <property type="match status" value="1"/>
</dbReference>
<evidence type="ECO:0000256" key="4">
    <source>
        <dbReference type="ARBA" id="ARBA00022679"/>
    </source>
</evidence>
<evidence type="ECO:0000313" key="9">
    <source>
        <dbReference type="EMBL" id="KAF9966929.1"/>
    </source>
</evidence>
<evidence type="ECO:0000256" key="3">
    <source>
        <dbReference type="ARBA" id="ARBA00014846"/>
    </source>
</evidence>
<keyword evidence="5 8" id="KW-0547">Nucleotide-binding</keyword>
<accession>A0A9P6JC89</accession>
<dbReference type="PANTHER" id="PTHR14456">
    <property type="entry name" value="INOSITOL POLYPHOSPHATE KINASE 1"/>
    <property type="match status" value="1"/>
</dbReference>
<keyword evidence="6 8" id="KW-0418">Kinase</keyword>
<dbReference type="GO" id="GO:0032958">
    <property type="term" value="P:inositol phosphate biosynthetic process"/>
    <property type="evidence" value="ECO:0007669"/>
    <property type="project" value="TreeGrafter"/>
</dbReference>
<reference evidence="9" key="1">
    <citation type="journal article" date="2020" name="Fungal Divers.">
        <title>Resolving the Mortierellaceae phylogeny through synthesis of multi-gene phylogenetics and phylogenomics.</title>
        <authorList>
            <person name="Vandepol N."/>
            <person name="Liber J."/>
            <person name="Desiro A."/>
            <person name="Na H."/>
            <person name="Kennedy M."/>
            <person name="Barry K."/>
            <person name="Grigoriev I.V."/>
            <person name="Miller A.N."/>
            <person name="O'Donnell K."/>
            <person name="Stajich J.E."/>
            <person name="Bonito G."/>
        </authorList>
    </citation>
    <scope>NUCLEOTIDE SEQUENCE</scope>
    <source>
        <strain evidence="9">CK1249</strain>
    </source>
</reference>
<sequence>MATIAGLYHVEHWQYRAEGNANLVLCYAGPDPRFATTVLRLRKTDRAVDRREEDSGSTLISQQLNVAPVISKHDVSKESVFASKVIGLLLGEEFVEQLIAIALPPEFLVSLAASIEPLRPQSRLHKVIDCTQRVGFLALDHTQFIQRDPKEPSVAVEIKPKWGFLSKSTFILKEHGIKKRKCRFCMYQHHKLKAGQELSLSEYCPIDLFSTSQHLVQDSLDALVQTPQNNFRLFVNGEQQTVSREAIAQVIVGSDVESVQQNTTAPQRTHSTSLIEVLARVLSESPLLKRLGRLQQALDSLDVETIHRFYDQLADPVTTGLPEPTLEEFINTAEAFLDRTDLDAMMDEDQETFEAHNEASIGFGPEDNLEEVPDSLKMHFIREFLLSATLKDCSILITIRRAGQAEIRPSMAIQPAIRTDKSDVEFREIVHGVEVNGECYQYKITCIDLDPKKIVSVPMYMKKDRAIVDHYLAVVGDRERSCGSH</sequence>
<comment type="domain">
    <text evidence="8">The EXKPK motif is conserved in inositol-pentakisphosphate 2-kinases of both family 1 and 2.</text>
</comment>
<name>A0A9P6JC89_MORAP</name>
<comment type="function">
    <text evidence="8">Phosphorylates Ins(1,3,4,5,6)P5 at position 2 to form Ins(1,2,3,4,5,6)P6 (InsP6 or phytate).</text>
</comment>
<dbReference type="EC" id="2.7.1.158" evidence="2 8"/>
<keyword evidence="10" id="KW-1185">Reference proteome</keyword>
<evidence type="ECO:0000313" key="10">
    <source>
        <dbReference type="Proteomes" id="UP000738359"/>
    </source>
</evidence>
<keyword evidence="7 8" id="KW-0067">ATP-binding</keyword>
<evidence type="ECO:0000256" key="8">
    <source>
        <dbReference type="RuleBase" id="RU364126"/>
    </source>
</evidence>
<evidence type="ECO:0000256" key="6">
    <source>
        <dbReference type="ARBA" id="ARBA00022777"/>
    </source>
</evidence>
<evidence type="ECO:0000256" key="7">
    <source>
        <dbReference type="ARBA" id="ARBA00022840"/>
    </source>
</evidence>
<keyword evidence="4 8" id="KW-0808">Transferase</keyword>
<protein>
    <recommendedName>
        <fullName evidence="3 8">Inositol-pentakisphosphate 2-kinase</fullName>
        <ecNumber evidence="2 8">2.7.1.158</ecNumber>
    </recommendedName>
</protein>
<dbReference type="Gene3D" id="3.30.200.110">
    <property type="entry name" value="Inositol-pentakisphosphate 2-kinase, N-lobe"/>
    <property type="match status" value="1"/>
</dbReference>
<dbReference type="PANTHER" id="PTHR14456:SF2">
    <property type="entry name" value="INOSITOL-PENTAKISPHOSPHATE 2-KINASE"/>
    <property type="match status" value="1"/>
</dbReference>
<dbReference type="GO" id="GO:0005634">
    <property type="term" value="C:nucleus"/>
    <property type="evidence" value="ECO:0007669"/>
    <property type="project" value="TreeGrafter"/>
</dbReference>
<dbReference type="EMBL" id="JAAAHY010000115">
    <property type="protein sequence ID" value="KAF9966929.1"/>
    <property type="molecule type" value="Genomic_DNA"/>
</dbReference>
<evidence type="ECO:0000256" key="2">
    <source>
        <dbReference type="ARBA" id="ARBA00012023"/>
    </source>
</evidence>
<dbReference type="GO" id="GO:0035299">
    <property type="term" value="F:inositol-1,3,4,5,6-pentakisphosphate 2-kinase activity"/>
    <property type="evidence" value="ECO:0007669"/>
    <property type="project" value="UniProtKB-EC"/>
</dbReference>
<dbReference type="InterPro" id="IPR009286">
    <property type="entry name" value="Ins_P5_2-kin"/>
</dbReference>
<dbReference type="Proteomes" id="UP000738359">
    <property type="component" value="Unassembled WGS sequence"/>
</dbReference>